<organism evidence="7 8">
    <name type="scientific">Sapayoa aenigma</name>
    <name type="common">broad-billed sapayoa</name>
    <dbReference type="NCBI Taxonomy" id="239371"/>
    <lineage>
        <taxon>Eukaryota</taxon>
        <taxon>Metazoa</taxon>
        <taxon>Chordata</taxon>
        <taxon>Craniata</taxon>
        <taxon>Vertebrata</taxon>
        <taxon>Euteleostomi</taxon>
        <taxon>Archelosauria</taxon>
        <taxon>Archosauria</taxon>
        <taxon>Dinosauria</taxon>
        <taxon>Saurischia</taxon>
        <taxon>Theropoda</taxon>
        <taxon>Coelurosauria</taxon>
        <taxon>Aves</taxon>
        <taxon>Neognathae</taxon>
        <taxon>Neoaves</taxon>
        <taxon>Telluraves</taxon>
        <taxon>Australaves</taxon>
        <taxon>Passeriformes</taxon>
        <taxon>Tyrannidae</taxon>
        <taxon>Sapayoa</taxon>
    </lineage>
</organism>
<accession>A0A7K7T7F5</accession>
<evidence type="ECO:0000256" key="2">
    <source>
        <dbReference type="ARBA" id="ARBA00011738"/>
    </source>
</evidence>
<dbReference type="NCBIfam" id="NF004490">
    <property type="entry name" value="PRK05820.1"/>
    <property type="match status" value="1"/>
</dbReference>
<dbReference type="InterPro" id="IPR018090">
    <property type="entry name" value="Pyrmidine_PPas_bac/euk"/>
</dbReference>
<dbReference type="SUPFAM" id="SSF47648">
    <property type="entry name" value="Nucleoside phosphorylase/phosphoribosyltransferase N-terminal domain"/>
    <property type="match status" value="1"/>
</dbReference>
<dbReference type="Proteomes" id="UP000589485">
    <property type="component" value="Unassembled WGS sequence"/>
</dbReference>
<dbReference type="SUPFAM" id="SSF52418">
    <property type="entry name" value="Nucleoside phosphorylase/phosphoribosyltransferase catalytic domain"/>
    <property type="match status" value="1"/>
</dbReference>
<evidence type="ECO:0000256" key="4">
    <source>
        <dbReference type="ARBA" id="ARBA00022679"/>
    </source>
</evidence>
<dbReference type="PROSITE" id="PS00647">
    <property type="entry name" value="THYMID_PHOSPHORYLASE"/>
    <property type="match status" value="1"/>
</dbReference>
<evidence type="ECO:0000256" key="5">
    <source>
        <dbReference type="SAM" id="MobiDB-lite"/>
    </source>
</evidence>
<reference evidence="7 8" key="1">
    <citation type="submission" date="2019-09" db="EMBL/GenBank/DDBJ databases">
        <title>Bird 10,000 Genomes (B10K) Project - Family phase.</title>
        <authorList>
            <person name="Zhang G."/>
        </authorList>
    </citation>
    <scope>NUCLEOTIDE SEQUENCE [LARGE SCALE GENOMIC DNA]</scope>
    <source>
        <strain evidence="7">B10K-DU-030-41</strain>
        <tissue evidence="7">Muscle</tissue>
    </source>
</reference>
<evidence type="ECO:0000313" key="8">
    <source>
        <dbReference type="Proteomes" id="UP000589485"/>
    </source>
</evidence>
<evidence type="ECO:0000259" key="6">
    <source>
        <dbReference type="SMART" id="SM00941"/>
    </source>
</evidence>
<dbReference type="GO" id="GO:0004645">
    <property type="term" value="F:1,4-alpha-oligoglucan phosphorylase activity"/>
    <property type="evidence" value="ECO:0007669"/>
    <property type="project" value="InterPro"/>
</dbReference>
<feature type="domain" description="Pyrimidine nucleoside phosphorylase C-terminal" evidence="6">
    <location>
        <begin position="358"/>
        <end position="431"/>
    </location>
</feature>
<proteinExistence type="inferred from homology"/>
<feature type="region of interest" description="Disordered" evidence="5">
    <location>
        <begin position="431"/>
        <end position="451"/>
    </location>
</feature>
<feature type="non-terminal residue" evidence="7">
    <location>
        <position position="451"/>
    </location>
</feature>
<dbReference type="InterPro" id="IPR036320">
    <property type="entry name" value="Glycosyl_Trfase_fam3_N_dom_sf"/>
</dbReference>
<dbReference type="NCBIfam" id="TIGR02644">
    <property type="entry name" value="Y_phosphoryl"/>
    <property type="match status" value="1"/>
</dbReference>
<dbReference type="EMBL" id="VZSY01000829">
    <property type="protein sequence ID" value="NXA12805.1"/>
    <property type="molecule type" value="Genomic_DNA"/>
</dbReference>
<dbReference type="PANTHER" id="PTHR10515:SF0">
    <property type="entry name" value="THYMIDINE PHOSPHORYLASE"/>
    <property type="match status" value="1"/>
</dbReference>
<evidence type="ECO:0000256" key="3">
    <source>
        <dbReference type="ARBA" id="ARBA00022676"/>
    </source>
</evidence>
<dbReference type="Gene3D" id="1.20.970.10">
    <property type="entry name" value="Transferase, Pyrimidine Nucleoside Phosphorylase, Chain C"/>
    <property type="match status" value="1"/>
</dbReference>
<dbReference type="OrthoDB" id="445007at2759"/>
<dbReference type="SMART" id="SM00941">
    <property type="entry name" value="PYNP_C"/>
    <property type="match status" value="1"/>
</dbReference>
<dbReference type="Pfam" id="PF02885">
    <property type="entry name" value="Glycos_trans_3N"/>
    <property type="match status" value="1"/>
</dbReference>
<dbReference type="PANTHER" id="PTHR10515">
    <property type="entry name" value="THYMIDINE PHOSPHORYLASE"/>
    <property type="match status" value="1"/>
</dbReference>
<dbReference type="InterPro" id="IPR013102">
    <property type="entry name" value="PYNP_C"/>
</dbReference>
<gene>
    <name evidence="7" type="primary">Tymp</name>
    <name evidence="7" type="ORF">SAPAEN_R14510</name>
</gene>
<dbReference type="PIRSF" id="PIRSF000478">
    <property type="entry name" value="TP_PyNP"/>
    <property type="match status" value="1"/>
</dbReference>
<dbReference type="Pfam" id="PF07831">
    <property type="entry name" value="PYNP_C"/>
    <property type="match status" value="1"/>
</dbReference>
<dbReference type="InterPro" id="IPR000053">
    <property type="entry name" value="Thymidine/pyrmidine_PPase"/>
</dbReference>
<dbReference type="FunFam" id="3.40.1030.10:FF:000003">
    <property type="entry name" value="Pyrimidine-nucleoside phosphorylase"/>
    <property type="match status" value="1"/>
</dbReference>
<dbReference type="InterPro" id="IPR017872">
    <property type="entry name" value="Pyrmidine_PPase_CS"/>
</dbReference>
<comment type="similarity">
    <text evidence="1">Belongs to the thymidine/pyrimidine-nucleoside phosphorylase family.</text>
</comment>
<dbReference type="Gene3D" id="3.90.1170.30">
    <property type="entry name" value="Pyrimidine nucleoside phosphorylase-like, C-terminal domain"/>
    <property type="match status" value="1"/>
</dbReference>
<comment type="subunit">
    <text evidence="2">Homodimer.</text>
</comment>
<keyword evidence="3" id="KW-0328">Glycosyltransferase</keyword>
<dbReference type="InterPro" id="IPR036566">
    <property type="entry name" value="PYNP-like_C_sf"/>
</dbReference>
<dbReference type="InterPro" id="IPR000312">
    <property type="entry name" value="Glycosyl_Trfase_fam3"/>
</dbReference>
<keyword evidence="4" id="KW-0808">Transferase</keyword>
<comment type="caution">
    <text evidence="7">The sequence shown here is derived from an EMBL/GenBank/DDBJ whole genome shotgun (WGS) entry which is preliminary data.</text>
</comment>
<sequence>LPTLIRKKRDGERLEDAEIGSFVRGVTEGTAQQGQIGAMLMAIRLQGMDAGETLALTRAMAASGRALAWPPAWHRLVVDKHSTGGVGDKVSLALAPALATCGCKVPMISGRGLGHTGGTLDKLEAIPGFRVSQSPEEMCSILERVGCCIVGQSEELAPADRVLYGLRDVTATVDSVPLITASILSKKAAEQLSALVLDVKFGGAALYPTQESARELARSLVEVGTQLGIRTAAVLSRMDQPLGRAVGNAQEVLEALECLDGGGPPDLRQLVTDLGGVLLWQCGKATGVEQGRELLGRALDDGSALSTFEAMLGAQGVSPDTAHGLCTGTPAQRRQLLGEAKVCEELLTPQDGEGDPRWVQQVRALPLAQVLHRLGAGRERAGDPVNPRVGAELLVGAGQHLRAGEPWLRVHHEGTLGAGGRRTLQDALCLGPEPPRDPPPLVAETILPEGP</sequence>
<name>A0A7K7T7F5_9TYRA</name>
<feature type="non-terminal residue" evidence="7">
    <location>
        <position position="1"/>
    </location>
</feature>
<dbReference type="GO" id="GO:0005829">
    <property type="term" value="C:cytosol"/>
    <property type="evidence" value="ECO:0007669"/>
    <property type="project" value="TreeGrafter"/>
</dbReference>
<dbReference type="Gene3D" id="3.40.1030.10">
    <property type="entry name" value="Nucleoside phosphorylase/phosphoribosyltransferase catalytic domain"/>
    <property type="match status" value="1"/>
</dbReference>
<keyword evidence="8" id="KW-1185">Reference proteome</keyword>
<evidence type="ECO:0000256" key="1">
    <source>
        <dbReference type="ARBA" id="ARBA00006915"/>
    </source>
</evidence>
<dbReference type="Pfam" id="PF00591">
    <property type="entry name" value="Glycos_transf_3"/>
    <property type="match status" value="1"/>
</dbReference>
<dbReference type="InterPro" id="IPR035902">
    <property type="entry name" value="Nuc_phospho_transferase"/>
</dbReference>
<protein>
    <submittedName>
        <fullName evidence="7">TYPH phosphorylase</fullName>
    </submittedName>
</protein>
<dbReference type="AlphaFoldDB" id="A0A7K7T7F5"/>
<dbReference type="GO" id="GO:0006213">
    <property type="term" value="P:pyrimidine nucleoside metabolic process"/>
    <property type="evidence" value="ECO:0007669"/>
    <property type="project" value="InterPro"/>
</dbReference>
<dbReference type="GO" id="GO:0006206">
    <property type="term" value="P:pyrimidine nucleobase metabolic process"/>
    <property type="evidence" value="ECO:0007669"/>
    <property type="project" value="InterPro"/>
</dbReference>
<dbReference type="GO" id="GO:0016154">
    <property type="term" value="F:pyrimidine-nucleoside phosphorylase activity"/>
    <property type="evidence" value="ECO:0007669"/>
    <property type="project" value="InterPro"/>
</dbReference>
<dbReference type="SUPFAM" id="SSF54680">
    <property type="entry name" value="Pyrimidine nucleoside phosphorylase C-terminal domain"/>
    <property type="match status" value="1"/>
</dbReference>
<evidence type="ECO:0000313" key="7">
    <source>
        <dbReference type="EMBL" id="NXA12805.1"/>
    </source>
</evidence>
<dbReference type="InterPro" id="IPR017459">
    <property type="entry name" value="Glycosyl_Trfase_fam3_N_dom"/>
</dbReference>